<dbReference type="AlphaFoldDB" id="A0A2K1KA28"/>
<evidence type="ECO:0000313" key="2">
    <source>
        <dbReference type="EMBL" id="PNR50628.1"/>
    </source>
</evidence>
<reference evidence="3" key="3">
    <citation type="submission" date="2020-12" db="UniProtKB">
        <authorList>
            <consortium name="EnsemblPlants"/>
        </authorList>
    </citation>
    <scope>IDENTIFICATION</scope>
</reference>
<evidence type="ECO:0000313" key="3">
    <source>
        <dbReference type="EnsemblPlants" id="Pp3c7_2639V3.1"/>
    </source>
</evidence>
<keyword evidence="1" id="KW-1133">Transmembrane helix</keyword>
<accession>A0A2K1KA28</accession>
<evidence type="ECO:0000313" key="4">
    <source>
        <dbReference type="Proteomes" id="UP000006727"/>
    </source>
</evidence>
<dbReference type="Proteomes" id="UP000006727">
    <property type="component" value="Chromosome 7"/>
</dbReference>
<organism evidence="2">
    <name type="scientific">Physcomitrium patens</name>
    <name type="common">Spreading-leaved earth moss</name>
    <name type="synonym">Physcomitrella patens</name>
    <dbReference type="NCBI Taxonomy" id="3218"/>
    <lineage>
        <taxon>Eukaryota</taxon>
        <taxon>Viridiplantae</taxon>
        <taxon>Streptophyta</taxon>
        <taxon>Embryophyta</taxon>
        <taxon>Bryophyta</taxon>
        <taxon>Bryophytina</taxon>
        <taxon>Bryopsida</taxon>
        <taxon>Funariidae</taxon>
        <taxon>Funariales</taxon>
        <taxon>Funariaceae</taxon>
        <taxon>Physcomitrium</taxon>
    </lineage>
</organism>
<reference evidence="2 4" key="1">
    <citation type="journal article" date="2008" name="Science">
        <title>The Physcomitrella genome reveals evolutionary insights into the conquest of land by plants.</title>
        <authorList>
            <person name="Rensing S."/>
            <person name="Lang D."/>
            <person name="Zimmer A."/>
            <person name="Terry A."/>
            <person name="Salamov A."/>
            <person name="Shapiro H."/>
            <person name="Nishiyama T."/>
            <person name="Perroud P.-F."/>
            <person name="Lindquist E."/>
            <person name="Kamisugi Y."/>
            <person name="Tanahashi T."/>
            <person name="Sakakibara K."/>
            <person name="Fujita T."/>
            <person name="Oishi K."/>
            <person name="Shin-I T."/>
            <person name="Kuroki Y."/>
            <person name="Toyoda A."/>
            <person name="Suzuki Y."/>
            <person name="Hashimoto A."/>
            <person name="Yamaguchi K."/>
            <person name="Sugano A."/>
            <person name="Kohara Y."/>
            <person name="Fujiyama A."/>
            <person name="Anterola A."/>
            <person name="Aoki S."/>
            <person name="Ashton N."/>
            <person name="Barbazuk W.B."/>
            <person name="Barker E."/>
            <person name="Bennetzen J."/>
            <person name="Bezanilla M."/>
            <person name="Blankenship R."/>
            <person name="Cho S.H."/>
            <person name="Dutcher S."/>
            <person name="Estelle M."/>
            <person name="Fawcett J.A."/>
            <person name="Gundlach H."/>
            <person name="Hanada K."/>
            <person name="Heyl A."/>
            <person name="Hicks K.A."/>
            <person name="Hugh J."/>
            <person name="Lohr M."/>
            <person name="Mayer K."/>
            <person name="Melkozernov A."/>
            <person name="Murata T."/>
            <person name="Nelson D."/>
            <person name="Pils B."/>
            <person name="Prigge M."/>
            <person name="Reiss B."/>
            <person name="Renner T."/>
            <person name="Rombauts S."/>
            <person name="Rushton P."/>
            <person name="Sanderfoot A."/>
            <person name="Schween G."/>
            <person name="Shiu S.-H."/>
            <person name="Stueber K."/>
            <person name="Theodoulou F.L."/>
            <person name="Tu H."/>
            <person name="Van de Peer Y."/>
            <person name="Verrier P.J."/>
            <person name="Waters E."/>
            <person name="Wood A."/>
            <person name="Yang L."/>
            <person name="Cove D."/>
            <person name="Cuming A."/>
            <person name="Hasebe M."/>
            <person name="Lucas S."/>
            <person name="Mishler D.B."/>
            <person name="Reski R."/>
            <person name="Grigoriev I."/>
            <person name="Quatrano R.S."/>
            <person name="Boore J.L."/>
        </authorList>
    </citation>
    <scope>NUCLEOTIDE SEQUENCE [LARGE SCALE GENOMIC DNA]</scope>
    <source>
        <strain evidence="3 4">cv. Gransden 2004</strain>
    </source>
</reference>
<dbReference type="PaxDb" id="3218-PP1S136_172V6.1"/>
<dbReference type="InParanoid" id="A0A2K1KA28"/>
<dbReference type="Gramene" id="Pp3c7_2639V3.1">
    <property type="protein sequence ID" value="Pp3c7_2639V3.1"/>
    <property type="gene ID" value="Pp3c7_2639"/>
</dbReference>
<gene>
    <name evidence="2" type="ORF">PHYPA_009814</name>
</gene>
<reference evidence="2 4" key="2">
    <citation type="journal article" date="2018" name="Plant J.">
        <title>The Physcomitrella patens chromosome-scale assembly reveals moss genome structure and evolution.</title>
        <authorList>
            <person name="Lang D."/>
            <person name="Ullrich K.K."/>
            <person name="Murat F."/>
            <person name="Fuchs J."/>
            <person name="Jenkins J."/>
            <person name="Haas F.B."/>
            <person name="Piednoel M."/>
            <person name="Gundlach H."/>
            <person name="Van Bel M."/>
            <person name="Meyberg R."/>
            <person name="Vives C."/>
            <person name="Morata J."/>
            <person name="Symeonidi A."/>
            <person name="Hiss M."/>
            <person name="Muchero W."/>
            <person name="Kamisugi Y."/>
            <person name="Saleh O."/>
            <person name="Blanc G."/>
            <person name="Decker E.L."/>
            <person name="van Gessel N."/>
            <person name="Grimwood J."/>
            <person name="Hayes R.D."/>
            <person name="Graham S.W."/>
            <person name="Gunter L.E."/>
            <person name="McDaniel S.F."/>
            <person name="Hoernstein S.N.W."/>
            <person name="Larsson A."/>
            <person name="Li F.W."/>
            <person name="Perroud P.F."/>
            <person name="Phillips J."/>
            <person name="Ranjan P."/>
            <person name="Rokshar D.S."/>
            <person name="Rothfels C.J."/>
            <person name="Schneider L."/>
            <person name="Shu S."/>
            <person name="Stevenson D.W."/>
            <person name="Thummler F."/>
            <person name="Tillich M."/>
            <person name="Villarreal Aguilar J.C."/>
            <person name="Widiez T."/>
            <person name="Wong G.K."/>
            <person name="Wymore A."/>
            <person name="Zhang Y."/>
            <person name="Zimmer A.D."/>
            <person name="Quatrano R.S."/>
            <person name="Mayer K.F.X."/>
            <person name="Goodstein D."/>
            <person name="Casacuberta J.M."/>
            <person name="Vandepoele K."/>
            <person name="Reski R."/>
            <person name="Cuming A.C."/>
            <person name="Tuskan G.A."/>
            <person name="Maumus F."/>
            <person name="Salse J."/>
            <person name="Schmutz J."/>
            <person name="Rensing S.A."/>
        </authorList>
    </citation>
    <scope>NUCLEOTIDE SEQUENCE [LARGE SCALE GENOMIC DNA]</scope>
    <source>
        <strain evidence="3 4">cv. Gransden 2004</strain>
    </source>
</reference>
<keyword evidence="1" id="KW-0472">Membrane</keyword>
<keyword evidence="4" id="KW-1185">Reference proteome</keyword>
<name>A0A2K1KA28_PHYPA</name>
<protein>
    <submittedName>
        <fullName evidence="2 3">Uncharacterized protein</fullName>
    </submittedName>
</protein>
<keyword evidence="1" id="KW-0812">Transmembrane</keyword>
<sequence length="104" mass="11442">MRVVAVIGDTSKYIFGNLLMLVDSSEIRSATISQALNPCVIRICRFLSSLGQRAGIHSALGFFETCTTSLTTDLSSRRPLAGRSSHRLGFFFFLYLFVAINAFA</sequence>
<evidence type="ECO:0000256" key="1">
    <source>
        <dbReference type="SAM" id="Phobius"/>
    </source>
</evidence>
<feature type="transmembrane region" description="Helical" evidence="1">
    <location>
        <begin position="85"/>
        <end position="103"/>
    </location>
</feature>
<dbReference type="EnsemblPlants" id="Pp3c7_2639V3.1">
    <property type="protein sequence ID" value="Pp3c7_2639V3.1"/>
    <property type="gene ID" value="Pp3c7_2639"/>
</dbReference>
<dbReference type="EMBL" id="ABEU02000007">
    <property type="protein sequence ID" value="PNR50628.1"/>
    <property type="molecule type" value="Genomic_DNA"/>
</dbReference>
<proteinExistence type="predicted"/>